<keyword evidence="3" id="KW-1185">Reference proteome</keyword>
<organism evidence="2 3">
    <name type="scientific">Williamsia phyllosphaerae</name>
    <dbReference type="NCBI Taxonomy" id="885042"/>
    <lineage>
        <taxon>Bacteria</taxon>
        <taxon>Bacillati</taxon>
        <taxon>Actinomycetota</taxon>
        <taxon>Actinomycetes</taxon>
        <taxon>Mycobacteriales</taxon>
        <taxon>Nocardiaceae</taxon>
        <taxon>Williamsia</taxon>
    </lineage>
</organism>
<evidence type="ECO:0000313" key="3">
    <source>
        <dbReference type="Proteomes" id="UP000632454"/>
    </source>
</evidence>
<evidence type="ECO:0000256" key="1">
    <source>
        <dbReference type="SAM" id="MobiDB-lite"/>
    </source>
</evidence>
<sequence>MKFNDEYHLYDLRVEVVSAGDGRPMVCRHNEGDFFSVTDDDLLTFPAGVSFPMYPLAALIPILSAKTRELDPNDWMFTDTDIACPDPNCGGLFHISRGERRTYRNSEQTTPRENANRKVG</sequence>
<reference evidence="3" key="1">
    <citation type="journal article" date="2019" name="Int. J. Syst. Evol. Microbiol.">
        <title>The Global Catalogue of Microorganisms (GCM) 10K type strain sequencing project: providing services to taxonomists for standard genome sequencing and annotation.</title>
        <authorList>
            <consortium name="The Broad Institute Genomics Platform"/>
            <consortium name="The Broad Institute Genome Sequencing Center for Infectious Disease"/>
            <person name="Wu L."/>
            <person name="Ma J."/>
        </authorList>
    </citation>
    <scope>NUCLEOTIDE SEQUENCE [LARGE SCALE GENOMIC DNA]</scope>
    <source>
        <strain evidence="3">CCM 7855</strain>
    </source>
</reference>
<comment type="caution">
    <text evidence="2">The sequence shown here is derived from an EMBL/GenBank/DDBJ whole genome shotgun (WGS) entry which is preliminary data.</text>
</comment>
<protein>
    <submittedName>
        <fullName evidence="2">TIGR04076 family protein</fullName>
    </submittedName>
</protein>
<proteinExistence type="predicted"/>
<dbReference type="NCBIfam" id="TIGR04076">
    <property type="entry name" value="TIGR04076 family protein"/>
    <property type="match status" value="1"/>
</dbReference>
<evidence type="ECO:0000313" key="2">
    <source>
        <dbReference type="EMBL" id="GGF11617.1"/>
    </source>
</evidence>
<name>A0ABQ1U8F4_9NOCA</name>
<dbReference type="EMBL" id="BMCS01000001">
    <property type="protein sequence ID" value="GGF11617.1"/>
    <property type="molecule type" value="Genomic_DNA"/>
</dbReference>
<dbReference type="RefSeq" id="WP_188486514.1">
    <property type="nucleotide sequence ID" value="NZ_BMCS01000001.1"/>
</dbReference>
<dbReference type="InterPro" id="IPR023811">
    <property type="entry name" value="CHP04076"/>
</dbReference>
<accession>A0ABQ1U8F4</accession>
<feature type="region of interest" description="Disordered" evidence="1">
    <location>
        <begin position="100"/>
        <end position="120"/>
    </location>
</feature>
<gene>
    <name evidence="2" type="ORF">GCM10007298_04450</name>
</gene>
<dbReference type="Proteomes" id="UP000632454">
    <property type="component" value="Unassembled WGS sequence"/>
</dbReference>